<organism evidence="4 5">
    <name type="scientific">Durusdinium trenchii</name>
    <dbReference type="NCBI Taxonomy" id="1381693"/>
    <lineage>
        <taxon>Eukaryota</taxon>
        <taxon>Sar</taxon>
        <taxon>Alveolata</taxon>
        <taxon>Dinophyceae</taxon>
        <taxon>Suessiales</taxon>
        <taxon>Symbiodiniaceae</taxon>
        <taxon>Durusdinium</taxon>
    </lineage>
</organism>
<feature type="chain" id="PRO_5045430607" evidence="3">
    <location>
        <begin position="27"/>
        <end position="517"/>
    </location>
</feature>
<dbReference type="InterPro" id="IPR007072">
    <property type="entry name" value="RNMT_CmcI"/>
</dbReference>
<accession>A0ABP0JAE9</accession>
<dbReference type="InterPro" id="IPR029063">
    <property type="entry name" value="SAM-dependent_MTases_sf"/>
</dbReference>
<dbReference type="Gene3D" id="3.40.50.150">
    <property type="entry name" value="Vaccinia Virus protein VP39"/>
    <property type="match status" value="1"/>
</dbReference>
<dbReference type="Pfam" id="PF04989">
    <property type="entry name" value="RMNT_CmcI"/>
    <property type="match status" value="1"/>
</dbReference>
<name>A0ABP0JAE9_9DINO</name>
<evidence type="ECO:0000256" key="2">
    <source>
        <dbReference type="ARBA" id="ARBA00022679"/>
    </source>
</evidence>
<dbReference type="Proteomes" id="UP001642464">
    <property type="component" value="Unassembled WGS sequence"/>
</dbReference>
<proteinExistence type="predicted"/>
<evidence type="ECO:0000313" key="5">
    <source>
        <dbReference type="Proteomes" id="UP001642464"/>
    </source>
</evidence>
<dbReference type="PANTHER" id="PTHR40048">
    <property type="entry name" value="RHAMNOSYL O-METHYLTRANSFERASE"/>
    <property type="match status" value="1"/>
</dbReference>
<keyword evidence="1" id="KW-0489">Methyltransferase</keyword>
<gene>
    <name evidence="4" type="ORF">SCF082_LOCUS11046</name>
</gene>
<protein>
    <submittedName>
        <fullName evidence="4">Rhamnosyl O-methyltransferase</fullName>
    </submittedName>
</protein>
<evidence type="ECO:0000256" key="1">
    <source>
        <dbReference type="ARBA" id="ARBA00022603"/>
    </source>
</evidence>
<sequence length="517" mass="59088">MACRDLSKQSLSAAGLLTALTFQAAAVQVTVQVPASSLERWRRMCREEQQDEGSLLSGLITTRQELLDAEIVPRPVATGVPTASSSEAGSCGRFGYQSPDDAKDIFSFARTELDCPEIFMKAVVIYGRHLLSQKRLHEFDILHEVIRAETGYKSNKMSGKSFAMKVFEDFMDFQEDLASALEGWALWEYEFKHWRYSKRRAGGDEYSQLYNTHRLPDYQHLLCPAIPLAFRRWSNFPTCPPTRLRDLARFTDAHVAGMTVDNWRASYRDFLSEDYNFNVSHFAGGDPTERLSKGAHSLFAGVFIQKMPTDLWCYQQVIHDLRPQYIIDLGSSQGGSAVWFASMLKLFEIPGKVISVDLALEQAYWLTKTRAEAAAKRLKVSKFIDWNYVVGGSKNKEVREKVERLCSEAPCMVVSDSDHDFEHTYYEMEWYAQHVGIGQYLIVEDTNIYGWTGWMNINDPNEADLKKGPMEAANDFEFKHRADFIRTDWCAKHYGGLSQTQNGWFFRKAKRARGLSD</sequence>
<feature type="signal peptide" evidence="3">
    <location>
        <begin position="1"/>
        <end position="26"/>
    </location>
</feature>
<dbReference type="PANTHER" id="PTHR40048:SF1">
    <property type="entry name" value="RHAMNOSYL O-METHYLTRANSFERASE"/>
    <property type="match status" value="1"/>
</dbReference>
<dbReference type="SUPFAM" id="SSF53335">
    <property type="entry name" value="S-adenosyl-L-methionine-dependent methyltransferases"/>
    <property type="match status" value="1"/>
</dbReference>
<evidence type="ECO:0000313" key="4">
    <source>
        <dbReference type="EMBL" id="CAK9011314.1"/>
    </source>
</evidence>
<reference evidence="4 5" key="1">
    <citation type="submission" date="2024-02" db="EMBL/GenBank/DDBJ databases">
        <authorList>
            <person name="Chen Y."/>
            <person name="Shah S."/>
            <person name="Dougan E. K."/>
            <person name="Thang M."/>
            <person name="Chan C."/>
        </authorList>
    </citation>
    <scope>NUCLEOTIDE SEQUENCE [LARGE SCALE GENOMIC DNA]</scope>
</reference>
<comment type="caution">
    <text evidence="4">The sequence shown here is derived from an EMBL/GenBank/DDBJ whole genome shotgun (WGS) entry which is preliminary data.</text>
</comment>
<keyword evidence="3" id="KW-0732">Signal</keyword>
<dbReference type="EMBL" id="CAXAMM010006513">
    <property type="protein sequence ID" value="CAK9011314.1"/>
    <property type="molecule type" value="Genomic_DNA"/>
</dbReference>
<keyword evidence="5" id="KW-1185">Reference proteome</keyword>
<keyword evidence="2" id="KW-0808">Transferase</keyword>
<evidence type="ECO:0000256" key="3">
    <source>
        <dbReference type="SAM" id="SignalP"/>
    </source>
</evidence>